<evidence type="ECO:0000259" key="6">
    <source>
        <dbReference type="Pfam" id="PF00248"/>
    </source>
</evidence>
<dbReference type="SUPFAM" id="SSF51430">
    <property type="entry name" value="NAD(P)-linked oxidoreductase"/>
    <property type="match status" value="1"/>
</dbReference>
<dbReference type="Gene3D" id="3.20.20.100">
    <property type="entry name" value="NADP-dependent oxidoreductase domain"/>
    <property type="match status" value="1"/>
</dbReference>
<protein>
    <submittedName>
        <fullName evidence="7">Aldo/keto reductase</fullName>
    </submittedName>
</protein>
<dbReference type="PANTHER" id="PTHR43827">
    <property type="entry name" value="2,5-DIKETO-D-GLUCONIC ACID REDUCTASE"/>
    <property type="match status" value="1"/>
</dbReference>
<dbReference type="KEGG" id="tdu:QJT80_07885"/>
<dbReference type="FunFam" id="3.20.20.100:FF:000015">
    <property type="entry name" value="Oxidoreductase, aldo/keto reductase family"/>
    <property type="match status" value="1"/>
</dbReference>
<dbReference type="PROSITE" id="PS00062">
    <property type="entry name" value="ALDOKETO_REDUCTASE_2"/>
    <property type="match status" value="1"/>
</dbReference>
<feature type="active site" description="Proton donor" evidence="3">
    <location>
        <position position="51"/>
    </location>
</feature>
<dbReference type="Pfam" id="PF00248">
    <property type="entry name" value="Aldo_ket_red"/>
    <property type="match status" value="1"/>
</dbReference>
<feature type="binding site" evidence="4">
    <location>
        <position position="109"/>
    </location>
    <ligand>
        <name>substrate</name>
    </ligand>
</feature>
<dbReference type="PROSITE" id="PS00798">
    <property type="entry name" value="ALDOKETO_REDUCTASE_1"/>
    <property type="match status" value="1"/>
</dbReference>
<feature type="site" description="Lowers pKa of active site Tyr" evidence="5">
    <location>
        <position position="76"/>
    </location>
</feature>
<dbReference type="InterPro" id="IPR023210">
    <property type="entry name" value="NADP_OxRdtase_dom"/>
</dbReference>
<comment type="similarity">
    <text evidence="1">Belongs to the aldo/keto reductase family.</text>
</comment>
<name>A0AA95KDB9_9GAMM</name>
<dbReference type="GO" id="GO:0016491">
    <property type="term" value="F:oxidoreductase activity"/>
    <property type="evidence" value="ECO:0007669"/>
    <property type="project" value="UniProtKB-KW"/>
</dbReference>
<dbReference type="Proteomes" id="UP001300672">
    <property type="component" value="Chromosome"/>
</dbReference>
<gene>
    <name evidence="7" type="ORF">QJT80_07885</name>
</gene>
<dbReference type="InterPro" id="IPR036812">
    <property type="entry name" value="NAD(P)_OxRdtase_dom_sf"/>
</dbReference>
<dbReference type="InterPro" id="IPR018170">
    <property type="entry name" value="Aldo/ket_reductase_CS"/>
</dbReference>
<reference evidence="7" key="1">
    <citation type="journal article" date="2023" name="Int. J. Mol. Sci.">
        <title>Metagenomics Revealed a New Genus 'Candidatus Thiocaldithrix dubininis' gen. nov., sp. nov. and a New Species 'Candidatus Thiothrix putei' sp. nov. in the Family Thiotrichaceae, Some Members of Which Have Traits of Both Na+- and H+-Motive Energetics.</title>
        <authorList>
            <person name="Ravin N.V."/>
            <person name="Muntyan M.S."/>
            <person name="Smolyakov D.D."/>
            <person name="Rudenko T.S."/>
            <person name="Beletsky A.V."/>
            <person name="Mardanov A.V."/>
            <person name="Grabovich M.Y."/>
        </authorList>
    </citation>
    <scope>NUCLEOTIDE SEQUENCE</scope>
    <source>
        <strain evidence="7">GKL-01</strain>
    </source>
</reference>
<feature type="domain" description="NADP-dependent oxidoreductase" evidence="6">
    <location>
        <begin position="23"/>
        <end position="259"/>
    </location>
</feature>
<accession>A0AA95KDB9</accession>
<evidence type="ECO:0000256" key="3">
    <source>
        <dbReference type="PIRSR" id="PIRSR000097-1"/>
    </source>
</evidence>
<dbReference type="PIRSF" id="PIRSF000097">
    <property type="entry name" value="AKR"/>
    <property type="match status" value="1"/>
</dbReference>
<keyword evidence="2" id="KW-0560">Oxidoreductase</keyword>
<dbReference type="PANTHER" id="PTHR43827:SF13">
    <property type="entry name" value="ALDO_KETO REDUCTASE FAMILY PROTEIN"/>
    <property type="match status" value="1"/>
</dbReference>
<sequence length="272" mass="30843">MMQSTVVQLNNGMFLPRIGLGVYQIPANATQQAVTQAIDMGYRHIDTATLYGNEAGVGQAVRQSYIPRAEIVVTTKLWNQDQGYDKTLRAFEQSRRLLGLDVVDLYLLHWPVPRLRLASWQALETLYQEGKVRAIGVSNFMIPHLQELFAHATIMPAVNQIEVHPFFQQREVRAFCQKHNIVVEAYSPLAKAERLKHPVIQRIAHEHKIQAAQVMLAWGLQHGLVVLPKSSHKARQQANLESINIRLSPADMQALDNLDEGFVTDWDPRFAP</sequence>
<organism evidence="7">
    <name type="scientific">Candidatus Thiocaldithrix dubininis</name>
    <dbReference type="NCBI Taxonomy" id="3080823"/>
    <lineage>
        <taxon>Bacteria</taxon>
        <taxon>Pseudomonadati</taxon>
        <taxon>Pseudomonadota</taxon>
        <taxon>Gammaproteobacteria</taxon>
        <taxon>Thiotrichales</taxon>
        <taxon>Thiotrichaceae</taxon>
        <taxon>Candidatus Thiocaldithrix</taxon>
    </lineage>
</organism>
<dbReference type="EMBL" id="CP124755">
    <property type="protein sequence ID" value="WGZ89431.1"/>
    <property type="molecule type" value="Genomic_DNA"/>
</dbReference>
<dbReference type="PRINTS" id="PR00069">
    <property type="entry name" value="ALDKETRDTASE"/>
</dbReference>
<evidence type="ECO:0000256" key="2">
    <source>
        <dbReference type="ARBA" id="ARBA00023002"/>
    </source>
</evidence>
<evidence type="ECO:0000256" key="5">
    <source>
        <dbReference type="PIRSR" id="PIRSR000097-3"/>
    </source>
</evidence>
<reference evidence="7" key="2">
    <citation type="submission" date="2023-04" db="EMBL/GenBank/DDBJ databases">
        <authorList>
            <person name="Beletskiy A.V."/>
            <person name="Mardanov A.V."/>
            <person name="Ravin N.V."/>
        </authorList>
    </citation>
    <scope>NUCLEOTIDE SEQUENCE</scope>
    <source>
        <strain evidence="7">GKL-01</strain>
    </source>
</reference>
<evidence type="ECO:0000256" key="4">
    <source>
        <dbReference type="PIRSR" id="PIRSR000097-2"/>
    </source>
</evidence>
<dbReference type="InterPro" id="IPR020471">
    <property type="entry name" value="AKR"/>
</dbReference>
<proteinExistence type="inferred from homology"/>
<evidence type="ECO:0000313" key="7">
    <source>
        <dbReference type="EMBL" id="WGZ89431.1"/>
    </source>
</evidence>
<evidence type="ECO:0000256" key="1">
    <source>
        <dbReference type="ARBA" id="ARBA00007905"/>
    </source>
</evidence>
<dbReference type="CDD" id="cd19071">
    <property type="entry name" value="AKR_AKR1-5-like"/>
    <property type="match status" value="1"/>
</dbReference>
<dbReference type="AlphaFoldDB" id="A0AA95KDB9"/>